<dbReference type="SMART" id="SM00481">
    <property type="entry name" value="POLIIIAc"/>
    <property type="match status" value="1"/>
</dbReference>
<dbReference type="GO" id="GO:0004534">
    <property type="term" value="F:5'-3' RNA exonuclease activity"/>
    <property type="evidence" value="ECO:0007669"/>
    <property type="project" value="TreeGrafter"/>
</dbReference>
<feature type="domain" description="Polymerase/histidinol phosphatase N-terminal" evidence="1">
    <location>
        <begin position="4"/>
        <end position="69"/>
    </location>
</feature>
<dbReference type="Proteomes" id="UP000231932">
    <property type="component" value="Chromosome"/>
</dbReference>
<sequence length="285" mass="31515">MGIVDLHCHTRMSDSSRSIEEVIARAREVGVDHLAITDHDTTAGLHRAIEIGRAQGVNIVPGIEISAYDFARGRRAHLLGLYVEPGHPALEAFCRPMRERRHRASFEMVGKLQRAGYEITWEEVQRYARGGTGVYKQHIMHALIDRGYAESIYGPLYKRLFSRGENGQAGIAYTPVVYLDAREAIAAIRAAGGVPVLAHPGQFDNFAAVEEWVEAGLAGIEVYHPLHGPEEERRAKELARRFDLVITGGSDDHGFYGDPSHTLGCRDAGKACIDALQKRLRAIRG</sequence>
<reference evidence="3" key="1">
    <citation type="submission" date="2017-11" db="EMBL/GenBank/DDBJ databases">
        <title>Complete Genome Sequence of Kyrpidia sp. Strain EA-1, a thermophilic, hydrogen-oxidizing Bacterium, isolated from the Azores.</title>
        <authorList>
            <person name="Reiner J.E."/>
            <person name="Lapp C.J."/>
            <person name="Bunk B."/>
            <person name="Gescher J."/>
        </authorList>
    </citation>
    <scope>NUCLEOTIDE SEQUENCE [LARGE SCALE GENOMIC DNA]</scope>
    <source>
        <strain evidence="3">EA-1</strain>
    </source>
</reference>
<dbReference type="InterPro" id="IPR052018">
    <property type="entry name" value="PHP_domain"/>
</dbReference>
<evidence type="ECO:0000259" key="1">
    <source>
        <dbReference type="SMART" id="SM00481"/>
    </source>
</evidence>
<dbReference type="InterPro" id="IPR016195">
    <property type="entry name" value="Pol/histidinol_Pase-like"/>
</dbReference>
<keyword evidence="3" id="KW-1185">Reference proteome</keyword>
<dbReference type="Gene3D" id="1.10.150.650">
    <property type="match status" value="1"/>
</dbReference>
<dbReference type="GO" id="GO:0035312">
    <property type="term" value="F:5'-3' DNA exonuclease activity"/>
    <property type="evidence" value="ECO:0007669"/>
    <property type="project" value="TreeGrafter"/>
</dbReference>
<dbReference type="AlphaFoldDB" id="A0A2K8N9V4"/>
<dbReference type="EMBL" id="CP024955">
    <property type="protein sequence ID" value="ATY86121.1"/>
    <property type="molecule type" value="Genomic_DNA"/>
</dbReference>
<protein>
    <submittedName>
        <fullName evidence="2">Phosphatase</fullName>
    </submittedName>
</protein>
<dbReference type="InterPro" id="IPR003141">
    <property type="entry name" value="Pol/His_phosphatase_N"/>
</dbReference>
<gene>
    <name evidence="2" type="ORF">CVV65_15305</name>
</gene>
<dbReference type="RefSeq" id="WP_100668870.1">
    <property type="nucleotide sequence ID" value="NZ_CP024955.1"/>
</dbReference>
<evidence type="ECO:0000313" key="3">
    <source>
        <dbReference type="Proteomes" id="UP000231932"/>
    </source>
</evidence>
<dbReference type="InterPro" id="IPR004013">
    <property type="entry name" value="PHP_dom"/>
</dbReference>
<proteinExistence type="predicted"/>
<dbReference type="Gene3D" id="3.20.20.140">
    <property type="entry name" value="Metal-dependent hydrolases"/>
    <property type="match status" value="1"/>
</dbReference>
<dbReference type="PANTHER" id="PTHR42924:SF3">
    <property type="entry name" value="POLYMERASE_HISTIDINOL PHOSPHATASE N-TERMINAL DOMAIN-CONTAINING PROTEIN"/>
    <property type="match status" value="1"/>
</dbReference>
<dbReference type="KEGG" id="kyr:CVV65_15305"/>
<dbReference type="SUPFAM" id="SSF89550">
    <property type="entry name" value="PHP domain-like"/>
    <property type="match status" value="1"/>
</dbReference>
<name>A0A2K8N9V4_9BACL</name>
<dbReference type="OrthoDB" id="9804333at2"/>
<evidence type="ECO:0000313" key="2">
    <source>
        <dbReference type="EMBL" id="ATY86121.1"/>
    </source>
</evidence>
<accession>A0A2K8N9V4</accession>
<dbReference type="CDD" id="cd07438">
    <property type="entry name" value="PHP_HisPPase_AMP"/>
    <property type="match status" value="1"/>
</dbReference>
<organism evidence="2 3">
    <name type="scientific">Kyrpidia spormannii</name>
    <dbReference type="NCBI Taxonomy" id="2055160"/>
    <lineage>
        <taxon>Bacteria</taxon>
        <taxon>Bacillati</taxon>
        <taxon>Bacillota</taxon>
        <taxon>Bacilli</taxon>
        <taxon>Bacillales</taxon>
        <taxon>Alicyclobacillaceae</taxon>
        <taxon>Kyrpidia</taxon>
    </lineage>
</organism>
<dbReference type="PANTHER" id="PTHR42924">
    <property type="entry name" value="EXONUCLEASE"/>
    <property type="match status" value="1"/>
</dbReference>
<dbReference type="Pfam" id="PF02811">
    <property type="entry name" value="PHP"/>
    <property type="match status" value="1"/>
</dbReference>